<dbReference type="Proteomes" id="UP000281431">
    <property type="component" value="Unassembled WGS sequence"/>
</dbReference>
<keyword evidence="1" id="KW-0812">Transmembrane</keyword>
<sequence length="72" mass="7346">MGFSLDEPRKPPAVFALELIALSFGPPLVLGFGLAAASGPEQFLPGVAVGAVVGVSAASLRNELRGARAKRE</sequence>
<keyword evidence="1" id="KW-0472">Membrane</keyword>
<dbReference type="AlphaFoldDB" id="A0A3N6MDK8"/>
<evidence type="ECO:0000313" key="3">
    <source>
        <dbReference type="Proteomes" id="UP000281431"/>
    </source>
</evidence>
<name>A0A3N6MDK8_NATCH</name>
<reference evidence="2 3" key="1">
    <citation type="submission" date="2018-10" db="EMBL/GenBank/DDBJ databases">
        <title>Natrarchaeobius chitinivorans gen. nov., sp. nov., and Natrarchaeobius haloalkaliphilus sp. nov., alkaliphilic, chitin-utilizing haloarchaea from hypersaline alkaline lakes.</title>
        <authorList>
            <person name="Sorokin D.Y."/>
            <person name="Elcheninov A.G."/>
            <person name="Kostrikina N.A."/>
            <person name="Bale N.J."/>
            <person name="Sinninghe Damste J.S."/>
            <person name="Khijniak T.V."/>
            <person name="Kublanov I.V."/>
            <person name="Toshchakov S.V."/>
        </authorList>
    </citation>
    <scope>NUCLEOTIDE SEQUENCE [LARGE SCALE GENOMIC DNA]</scope>
    <source>
        <strain evidence="2 3">AArcht7</strain>
    </source>
</reference>
<evidence type="ECO:0000313" key="2">
    <source>
        <dbReference type="EMBL" id="RQG98854.1"/>
    </source>
</evidence>
<protein>
    <submittedName>
        <fullName evidence="2">Uncharacterized protein</fullName>
    </submittedName>
</protein>
<gene>
    <name evidence="2" type="ORF">EA472_16705</name>
</gene>
<dbReference type="EMBL" id="REFZ01000012">
    <property type="protein sequence ID" value="RQG98854.1"/>
    <property type="molecule type" value="Genomic_DNA"/>
</dbReference>
<comment type="caution">
    <text evidence="2">The sequence shown here is derived from an EMBL/GenBank/DDBJ whole genome shotgun (WGS) entry which is preliminary data.</text>
</comment>
<proteinExistence type="predicted"/>
<evidence type="ECO:0000256" key="1">
    <source>
        <dbReference type="SAM" id="Phobius"/>
    </source>
</evidence>
<feature type="transmembrane region" description="Helical" evidence="1">
    <location>
        <begin position="12"/>
        <end position="37"/>
    </location>
</feature>
<keyword evidence="3" id="KW-1185">Reference proteome</keyword>
<keyword evidence="1" id="KW-1133">Transmembrane helix</keyword>
<accession>A0A3N6MDK8</accession>
<feature type="transmembrane region" description="Helical" evidence="1">
    <location>
        <begin position="43"/>
        <end position="60"/>
    </location>
</feature>
<organism evidence="2 3">
    <name type="scientific">Natrarchaeobius chitinivorans</name>
    <dbReference type="NCBI Taxonomy" id="1679083"/>
    <lineage>
        <taxon>Archaea</taxon>
        <taxon>Methanobacteriati</taxon>
        <taxon>Methanobacteriota</taxon>
        <taxon>Stenosarchaea group</taxon>
        <taxon>Halobacteria</taxon>
        <taxon>Halobacteriales</taxon>
        <taxon>Natrialbaceae</taxon>
        <taxon>Natrarchaeobius</taxon>
    </lineage>
</organism>